<feature type="non-terminal residue" evidence="1">
    <location>
        <position position="125"/>
    </location>
</feature>
<evidence type="ECO:0000313" key="1">
    <source>
        <dbReference type="EMBL" id="KAJ3804260.1"/>
    </source>
</evidence>
<sequence>TYQDWVDSLYNILIGTSALLAGNDYLHVRFVFFAGTPPDATGFAQGAGRGGRDHLPCPVTILPHKGSHIFSSNQKDDYAGCVHMAALCKNTPPLCIRWNITRFMDGHGILCKDSGPNAQLCSNCR</sequence>
<proteinExistence type="predicted"/>
<organism evidence="1 2">
    <name type="scientific">Lentinula aff. lateritia</name>
    <dbReference type="NCBI Taxonomy" id="2804960"/>
    <lineage>
        <taxon>Eukaryota</taxon>
        <taxon>Fungi</taxon>
        <taxon>Dikarya</taxon>
        <taxon>Basidiomycota</taxon>
        <taxon>Agaricomycotina</taxon>
        <taxon>Agaricomycetes</taxon>
        <taxon>Agaricomycetidae</taxon>
        <taxon>Agaricales</taxon>
        <taxon>Marasmiineae</taxon>
        <taxon>Omphalotaceae</taxon>
        <taxon>Lentinula</taxon>
    </lineage>
</organism>
<gene>
    <name evidence="1" type="ORF">F5876DRAFT_12858</name>
</gene>
<feature type="non-terminal residue" evidence="1">
    <location>
        <position position="1"/>
    </location>
</feature>
<protein>
    <submittedName>
        <fullName evidence="1">Uncharacterized protein</fullName>
    </submittedName>
</protein>
<dbReference type="Proteomes" id="UP001163835">
    <property type="component" value="Unassembled WGS sequence"/>
</dbReference>
<keyword evidence="2" id="KW-1185">Reference proteome</keyword>
<comment type="caution">
    <text evidence="1">The sequence shown here is derived from an EMBL/GenBank/DDBJ whole genome shotgun (WGS) entry which is preliminary data.</text>
</comment>
<dbReference type="EMBL" id="MU796142">
    <property type="protein sequence ID" value="KAJ3804260.1"/>
    <property type="molecule type" value="Genomic_DNA"/>
</dbReference>
<name>A0ACC1THP8_9AGAR</name>
<evidence type="ECO:0000313" key="2">
    <source>
        <dbReference type="Proteomes" id="UP001163835"/>
    </source>
</evidence>
<reference evidence="1" key="1">
    <citation type="submission" date="2022-09" db="EMBL/GenBank/DDBJ databases">
        <title>A Global Phylogenomic Analysis of the Shiitake Genus Lentinula.</title>
        <authorList>
            <consortium name="DOE Joint Genome Institute"/>
            <person name="Sierra-Patev S."/>
            <person name="Min B."/>
            <person name="Naranjo-Ortiz M."/>
            <person name="Looney B."/>
            <person name="Konkel Z."/>
            <person name="Slot J.C."/>
            <person name="Sakamoto Y."/>
            <person name="Steenwyk J.L."/>
            <person name="Rokas A."/>
            <person name="Carro J."/>
            <person name="Camarero S."/>
            <person name="Ferreira P."/>
            <person name="Molpeceres G."/>
            <person name="Ruiz-Duenas F.J."/>
            <person name="Serrano A."/>
            <person name="Henrissat B."/>
            <person name="Drula E."/>
            <person name="Hughes K.W."/>
            <person name="Mata J.L."/>
            <person name="Ishikawa N.K."/>
            <person name="Vargas-Isla R."/>
            <person name="Ushijima S."/>
            <person name="Smith C.A."/>
            <person name="Ahrendt S."/>
            <person name="Andreopoulos W."/>
            <person name="He G."/>
            <person name="Labutti K."/>
            <person name="Lipzen A."/>
            <person name="Ng V."/>
            <person name="Riley R."/>
            <person name="Sandor L."/>
            <person name="Barry K."/>
            <person name="Martinez A.T."/>
            <person name="Xiao Y."/>
            <person name="Gibbons J.G."/>
            <person name="Terashima K."/>
            <person name="Grigoriev I.V."/>
            <person name="Hibbett D.S."/>
        </authorList>
    </citation>
    <scope>NUCLEOTIDE SEQUENCE</scope>
    <source>
        <strain evidence="1">TMI1499</strain>
    </source>
</reference>
<accession>A0ACC1THP8</accession>